<dbReference type="Proteomes" id="UP001595833">
    <property type="component" value="Unassembled WGS sequence"/>
</dbReference>
<dbReference type="SUPFAM" id="SSF51735">
    <property type="entry name" value="NAD(P)-binding Rossmann-fold domains"/>
    <property type="match status" value="1"/>
</dbReference>
<gene>
    <name evidence="1" type="ORF">ACFPFM_00995</name>
</gene>
<evidence type="ECO:0000313" key="2">
    <source>
        <dbReference type="Proteomes" id="UP001595833"/>
    </source>
</evidence>
<dbReference type="Gene3D" id="3.40.50.720">
    <property type="entry name" value="NAD(P)-binding Rossmann-like Domain"/>
    <property type="match status" value="1"/>
</dbReference>
<dbReference type="PANTHER" id="PTHR43431:SF7">
    <property type="entry name" value="OXIDOREDUCTASE, SHORT CHAIN DEHYDROGENASE_REDUCTASE FAMILY (AFU_ORTHOLOGUE AFUA_5G14000)"/>
    <property type="match status" value="1"/>
</dbReference>
<dbReference type="PANTHER" id="PTHR43431">
    <property type="entry name" value="OXIDOREDUCTASE, SHORT CHAIN DEHYDROGENASE/REDUCTASE FAMILY (AFU_ORTHOLOGUE AFUA_5G14000)"/>
    <property type="match status" value="1"/>
</dbReference>
<dbReference type="InterPro" id="IPR002347">
    <property type="entry name" value="SDR_fam"/>
</dbReference>
<accession>A0ABV9XSU9</accession>
<dbReference type="GO" id="GO:0016491">
    <property type="term" value="F:oxidoreductase activity"/>
    <property type="evidence" value="ECO:0007669"/>
    <property type="project" value="UniProtKB-KW"/>
</dbReference>
<dbReference type="CDD" id="cd05233">
    <property type="entry name" value="SDR_c"/>
    <property type="match status" value="1"/>
</dbReference>
<organism evidence="1 2">
    <name type="scientific">Saccharothrix xinjiangensis</name>
    <dbReference type="NCBI Taxonomy" id="204798"/>
    <lineage>
        <taxon>Bacteria</taxon>
        <taxon>Bacillati</taxon>
        <taxon>Actinomycetota</taxon>
        <taxon>Actinomycetes</taxon>
        <taxon>Pseudonocardiales</taxon>
        <taxon>Pseudonocardiaceae</taxon>
        <taxon>Saccharothrix</taxon>
    </lineage>
</organism>
<dbReference type="InterPro" id="IPR036291">
    <property type="entry name" value="NAD(P)-bd_dom_sf"/>
</dbReference>
<proteinExistence type="predicted"/>
<evidence type="ECO:0000313" key="1">
    <source>
        <dbReference type="EMBL" id="MFC5052322.1"/>
    </source>
</evidence>
<protein>
    <submittedName>
        <fullName evidence="1">SDR family NAD(P)-dependent oxidoreductase</fullName>
        <ecNumber evidence="1">1.-.-.-</ecNumber>
    </submittedName>
</protein>
<comment type="caution">
    <text evidence="1">The sequence shown here is derived from an EMBL/GenBank/DDBJ whole genome shotgun (WGS) entry which is preliminary data.</text>
</comment>
<dbReference type="Pfam" id="PF00106">
    <property type="entry name" value="adh_short"/>
    <property type="match status" value="1"/>
</dbReference>
<dbReference type="EMBL" id="JBHSJB010000003">
    <property type="protein sequence ID" value="MFC5052322.1"/>
    <property type="molecule type" value="Genomic_DNA"/>
</dbReference>
<dbReference type="EC" id="1.-.-.-" evidence="1"/>
<keyword evidence="1" id="KW-0560">Oxidoreductase</keyword>
<keyword evidence="2" id="KW-1185">Reference proteome</keyword>
<sequence>MTSKTIAVFGAGAGLGTSIAKRFGREGYRVALVARRHDPLRALRAELLATGIEAEAFPADLSDPTRAPELVATIRKHFGRIDVLHYAPAPSKDFTPAAELDADTLRGLLDLFLLTPVELVRAVLPEMLERGDGAILVGQGTSAAHGHPGMSGIGPAMAAMRNYVQSLHAELATRGVYAGMLTVAAMVDRSAAYHRLLSGEFTLPKALELPEGARPEGPAEGAATAGAGAAAAAAAAGAAGAVPAGAGAAGSAGTEAGAAGAVLAGEAAAAAGAAVGGGVRLGVVDPDDLAEACWALVTERDRVEVVLPVPFGA</sequence>
<reference evidence="2" key="1">
    <citation type="journal article" date="2019" name="Int. J. Syst. Evol. Microbiol.">
        <title>The Global Catalogue of Microorganisms (GCM) 10K type strain sequencing project: providing services to taxonomists for standard genome sequencing and annotation.</title>
        <authorList>
            <consortium name="The Broad Institute Genomics Platform"/>
            <consortium name="The Broad Institute Genome Sequencing Center for Infectious Disease"/>
            <person name="Wu L."/>
            <person name="Ma J."/>
        </authorList>
    </citation>
    <scope>NUCLEOTIDE SEQUENCE [LARGE SCALE GENOMIC DNA]</scope>
    <source>
        <strain evidence="2">KCTC 12848</strain>
    </source>
</reference>
<name>A0ABV9XSU9_9PSEU</name>
<dbReference type="RefSeq" id="WP_344034817.1">
    <property type="nucleotide sequence ID" value="NZ_BAAAKE010000002.1"/>
</dbReference>